<dbReference type="Proteomes" id="UP000001480">
    <property type="component" value="Segment"/>
</dbReference>
<sequence length="133" mass="14509">MNNTLKVGDLVKVIRVTQMDIFMGVQLGGIYRVSRAAQDAATYIETAREPEVYVTSSQYVPVRQSTQVFDGFQVGDTVERTSDVHESGMTPGMTDVITEVLADDDVPGTGQFIGAVKVVFLRHFPGCAPHDIT</sequence>
<proteinExistence type="predicted"/>
<dbReference type="RefSeq" id="YP_002922652.1">
    <property type="nucleotide sequence ID" value="NC_012742.1"/>
</dbReference>
<dbReference type="GeneID" id="7943862"/>
<dbReference type="KEGG" id="vg:7943862"/>
<reference evidence="1 2" key="1">
    <citation type="journal article" date="2009" name="Appl. Environ. Microbiol.">
        <title>Genomic characterization of the intron-containing T7-like phage phiL7 of Xanthomonas campestris.</title>
        <authorList>
            <person name="Lee C.N."/>
            <person name="Lin J.W."/>
            <person name="Weng S.F."/>
            <person name="Tseng Y.H."/>
        </authorList>
    </citation>
    <scope>NUCLEOTIDE SEQUENCE</scope>
</reference>
<evidence type="ECO:0000313" key="2">
    <source>
        <dbReference type="Proteomes" id="UP000001480"/>
    </source>
</evidence>
<accession>C4ML38</accession>
<organism evidence="1 2">
    <name type="scientific">Xanthomonas phage phiL7</name>
    <dbReference type="NCBI Taxonomy" id="538979"/>
    <lineage>
        <taxon>Viruses</taxon>
        <taxon>Duplodnaviria</taxon>
        <taxon>Heunggongvirae</taxon>
        <taxon>Uroviricota</taxon>
        <taxon>Caudoviricetes</taxon>
        <taxon>Eisenstarkvirus</taxon>
        <taxon>Eisenstarkvirus L7</taxon>
    </lineage>
</organism>
<name>C4ML38_9CAUD</name>
<evidence type="ECO:0000313" key="1">
    <source>
        <dbReference type="EMBL" id="ACE75778.1"/>
    </source>
</evidence>
<protein>
    <submittedName>
        <fullName evidence="1">p38</fullName>
    </submittedName>
</protein>
<dbReference type="EMBL" id="EU717894">
    <property type="protein sequence ID" value="ACE75778.1"/>
    <property type="molecule type" value="Genomic_DNA"/>
</dbReference>
<keyword evidence="2" id="KW-1185">Reference proteome</keyword>